<dbReference type="EMBL" id="CAJHJG010000004">
    <property type="protein sequence ID" value="CAD6895877.1"/>
    <property type="molecule type" value="Genomic_DNA"/>
</dbReference>
<reference evidence="3" key="1">
    <citation type="submission" date="2016-04" db="EMBL/GenBank/DDBJ databases">
        <authorList>
            <person name="Nguyen H.D."/>
            <person name="Kesanakurti P."/>
            <person name="Cullis J."/>
            <person name="Levesque C.A."/>
            <person name="Hambleton S."/>
        </authorList>
    </citation>
    <scope>NUCLEOTIDE SEQUENCE</scope>
    <source>
        <strain evidence="3">DAOMC 238032</strain>
    </source>
</reference>
<dbReference type="GO" id="GO:0005739">
    <property type="term" value="C:mitochondrion"/>
    <property type="evidence" value="ECO:0007669"/>
    <property type="project" value="TreeGrafter"/>
</dbReference>
<dbReference type="Pfam" id="PF10306">
    <property type="entry name" value="FLILHELTA"/>
    <property type="match status" value="1"/>
</dbReference>
<protein>
    <submittedName>
        <fullName evidence="3">Uncharacterized protein</fullName>
    </submittedName>
</protein>
<dbReference type="AlphaFoldDB" id="A0A177TEJ4"/>
<name>A0A177TEJ4_9BASI</name>
<reference evidence="2" key="3">
    <citation type="submission" date="2020-10" db="EMBL/GenBank/DDBJ databases">
        <authorList>
            <person name="Sedaghatjoo S."/>
        </authorList>
    </citation>
    <scope>NUCLEOTIDE SEQUENCE</scope>
    <source>
        <strain evidence="2">AZH3</strain>
    </source>
</reference>
<evidence type="ECO:0000256" key="1">
    <source>
        <dbReference type="SAM" id="MobiDB-lite"/>
    </source>
</evidence>
<evidence type="ECO:0000313" key="5">
    <source>
        <dbReference type="Proteomes" id="UP000836402"/>
    </source>
</evidence>
<comment type="caution">
    <text evidence="3">The sequence shown here is derived from an EMBL/GenBank/DDBJ whole genome shotgun (WGS) entry which is preliminary data.</text>
</comment>
<gene>
    <name evidence="3" type="ORF">A4X03_0g7766</name>
    <name evidence="2" type="ORF">JKIAZH3_G9920</name>
</gene>
<keyword evidence="5" id="KW-1185">Reference proteome</keyword>
<feature type="region of interest" description="Disordered" evidence="1">
    <location>
        <begin position="36"/>
        <end position="55"/>
    </location>
</feature>
<evidence type="ECO:0000313" key="2">
    <source>
        <dbReference type="EMBL" id="CAD6895877.1"/>
    </source>
</evidence>
<dbReference type="Proteomes" id="UP000077671">
    <property type="component" value="Unassembled WGS sequence"/>
</dbReference>
<proteinExistence type="predicted"/>
<dbReference type="Proteomes" id="UP000836402">
    <property type="component" value="Unassembled WGS sequence"/>
</dbReference>
<dbReference type="PANTHER" id="PTHR28002">
    <property type="entry name" value="MIOREX COMPLEX COMPONENT 11"/>
    <property type="match status" value="1"/>
</dbReference>
<reference evidence="3" key="2">
    <citation type="journal article" date="2019" name="IMA Fungus">
        <title>Genome sequencing and comparison of five Tilletia species to identify candidate genes for the detection of regulated species infecting wheat.</title>
        <authorList>
            <person name="Nguyen H.D.T."/>
            <person name="Sultana T."/>
            <person name="Kesanakurti P."/>
            <person name="Hambleton S."/>
        </authorList>
    </citation>
    <scope>NUCLEOTIDE SEQUENCE</scope>
    <source>
        <strain evidence="3">DAOMC 238032</strain>
    </source>
</reference>
<dbReference type="InterPro" id="IPR018811">
    <property type="entry name" value="MRX11"/>
</dbReference>
<organism evidence="3 4">
    <name type="scientific">Tilletia caries</name>
    <name type="common">wheat bunt fungus</name>
    <dbReference type="NCBI Taxonomy" id="13290"/>
    <lineage>
        <taxon>Eukaryota</taxon>
        <taxon>Fungi</taxon>
        <taxon>Dikarya</taxon>
        <taxon>Basidiomycota</taxon>
        <taxon>Ustilaginomycotina</taxon>
        <taxon>Exobasidiomycetes</taxon>
        <taxon>Tilletiales</taxon>
        <taxon>Tilletiaceae</taxon>
        <taxon>Tilletia</taxon>
    </lineage>
</organism>
<dbReference type="PANTHER" id="PTHR28002:SF1">
    <property type="entry name" value="MIOREX COMPLEX COMPONENT 11"/>
    <property type="match status" value="1"/>
</dbReference>
<evidence type="ECO:0000313" key="4">
    <source>
        <dbReference type="Proteomes" id="UP000077671"/>
    </source>
</evidence>
<accession>A0A177TEJ4</accession>
<feature type="compositionally biased region" description="Low complexity" evidence="1">
    <location>
        <begin position="227"/>
        <end position="244"/>
    </location>
</feature>
<dbReference type="EMBL" id="LWDD02001988">
    <property type="protein sequence ID" value="KAE8243434.1"/>
    <property type="molecule type" value="Genomic_DNA"/>
</dbReference>
<sequence length="253" mass="26942">MNPAVAVLLRQRVALRTTAALPLRLSQPGLRFALPLSPRRPYSTESQPQQSKKNALQTSLSHIRTLAHKHGSDPASLLTSFLILHELTALLPLLLLFWLFELVGTGQGLLSWLATTTEEAGGQAEAEGGYKALVRGWVDEGVRTAERVGRRYGLFGIDKSSTTTAGTEASPQSGALVGSFANAVAAYACVKALIPLRLAASVALAPAFARYTIEPIKRLAARWRGRSPANPVTPSSSSSAASPSPTKPSRPDR</sequence>
<feature type="region of interest" description="Disordered" evidence="1">
    <location>
        <begin position="225"/>
        <end position="253"/>
    </location>
</feature>
<evidence type="ECO:0000313" key="3">
    <source>
        <dbReference type="EMBL" id="KAE8243434.1"/>
    </source>
</evidence>
<feature type="compositionally biased region" description="Polar residues" evidence="1">
    <location>
        <begin position="43"/>
        <end position="55"/>
    </location>
</feature>